<gene>
    <name evidence="1" type="ORF">MCHLO_01462</name>
</gene>
<name>A0ABQ0L028_MYCCL</name>
<protein>
    <recommendedName>
        <fullName evidence="3">Biogenesis of lysosome-related organelles complex 1 subunit KXD1</fullName>
    </recommendedName>
</protein>
<sequence>MSTESSATSPASPIVNDSASASVLSAAAVYTVHRAMGAPSDRGCAKHPETPTIISPVTVNGGIAGSVEFCPVIDLGGRRCTTLAWVSSENTAAMNASTMATVSTHSNVAQASGMVTMPAAAFQAMLDKFTHQIGNETRARYAEKTRYEAELSEGRMDLQELKKLNKSLLVKESLFERRLKHFKDRVKVLENDLRDCDCRVESDDHRDEEY</sequence>
<organism evidence="1 2">
    <name type="scientific">Mycena chlorophos</name>
    <name type="common">Agaric fungus</name>
    <name type="synonym">Agaricus chlorophos</name>
    <dbReference type="NCBI Taxonomy" id="658473"/>
    <lineage>
        <taxon>Eukaryota</taxon>
        <taxon>Fungi</taxon>
        <taxon>Dikarya</taxon>
        <taxon>Basidiomycota</taxon>
        <taxon>Agaricomycotina</taxon>
        <taxon>Agaricomycetes</taxon>
        <taxon>Agaricomycetidae</taxon>
        <taxon>Agaricales</taxon>
        <taxon>Marasmiineae</taxon>
        <taxon>Mycenaceae</taxon>
        <taxon>Mycena</taxon>
    </lineage>
</organism>
<accession>A0ABQ0L028</accession>
<proteinExistence type="predicted"/>
<evidence type="ECO:0000313" key="1">
    <source>
        <dbReference type="EMBL" id="GAT43794.1"/>
    </source>
</evidence>
<evidence type="ECO:0008006" key="3">
    <source>
        <dbReference type="Google" id="ProtNLM"/>
    </source>
</evidence>
<reference evidence="1" key="1">
    <citation type="submission" date="2014-09" db="EMBL/GenBank/DDBJ databases">
        <title>Genome sequence of the luminous mushroom Mycena chlorophos for searching fungal bioluminescence genes.</title>
        <authorList>
            <person name="Tanaka Y."/>
            <person name="Kasuga D."/>
            <person name="Oba Y."/>
            <person name="Hase S."/>
            <person name="Sato K."/>
            <person name="Oba Y."/>
            <person name="Sakakibara Y."/>
        </authorList>
    </citation>
    <scope>NUCLEOTIDE SEQUENCE</scope>
</reference>
<dbReference type="Proteomes" id="UP000815677">
    <property type="component" value="Unassembled WGS sequence"/>
</dbReference>
<evidence type="ECO:0000313" key="2">
    <source>
        <dbReference type="Proteomes" id="UP000815677"/>
    </source>
</evidence>
<keyword evidence="2" id="KW-1185">Reference proteome</keyword>
<dbReference type="EMBL" id="DF839313">
    <property type="protein sequence ID" value="GAT43794.1"/>
    <property type="molecule type" value="Genomic_DNA"/>
</dbReference>